<evidence type="ECO:0000313" key="2">
    <source>
        <dbReference type="EMBL" id="NLE31066.1"/>
    </source>
</evidence>
<accession>A0A847ETT4</accession>
<evidence type="ECO:0000256" key="1">
    <source>
        <dbReference type="SAM" id="Phobius"/>
    </source>
</evidence>
<organism evidence="2 3">
    <name type="scientific">Candidatus Dojkabacteria bacterium</name>
    <dbReference type="NCBI Taxonomy" id="2099670"/>
    <lineage>
        <taxon>Bacteria</taxon>
        <taxon>Candidatus Dojkabacteria</taxon>
    </lineage>
</organism>
<evidence type="ECO:0000313" key="3">
    <source>
        <dbReference type="Proteomes" id="UP000554004"/>
    </source>
</evidence>
<gene>
    <name evidence="2" type="ORF">GX618_02210</name>
</gene>
<dbReference type="EMBL" id="JAAZAL010000082">
    <property type="protein sequence ID" value="NLE31066.1"/>
    <property type="molecule type" value="Genomic_DNA"/>
</dbReference>
<keyword evidence="1" id="KW-0812">Transmembrane</keyword>
<dbReference type="AlphaFoldDB" id="A0A847ETT4"/>
<reference evidence="2 3" key="1">
    <citation type="journal article" date="2020" name="Biotechnol. Biofuels">
        <title>New insights from the biogas microbiome by comprehensive genome-resolved metagenomics of nearly 1600 species originating from multiple anaerobic digesters.</title>
        <authorList>
            <person name="Campanaro S."/>
            <person name="Treu L."/>
            <person name="Rodriguez-R L.M."/>
            <person name="Kovalovszki A."/>
            <person name="Ziels R.M."/>
            <person name="Maus I."/>
            <person name="Zhu X."/>
            <person name="Kougias P.G."/>
            <person name="Basile A."/>
            <person name="Luo G."/>
            <person name="Schluter A."/>
            <person name="Konstantinidis K.T."/>
            <person name="Angelidaki I."/>
        </authorList>
    </citation>
    <scope>NUCLEOTIDE SEQUENCE [LARGE SCALE GENOMIC DNA]</scope>
    <source>
        <strain evidence="2">AS06rmzACSIP_421</strain>
    </source>
</reference>
<name>A0A847ETT4_9BACT</name>
<keyword evidence="1" id="KW-0472">Membrane</keyword>
<comment type="caution">
    <text evidence="2">The sequence shown here is derived from an EMBL/GenBank/DDBJ whole genome shotgun (WGS) entry which is preliminary data.</text>
</comment>
<feature type="non-terminal residue" evidence="2">
    <location>
        <position position="1"/>
    </location>
</feature>
<proteinExistence type="predicted"/>
<dbReference type="Proteomes" id="UP000554004">
    <property type="component" value="Unassembled WGS sequence"/>
</dbReference>
<sequence length="69" mass="7675">LNILGDKFEAFIIQTVQVFFMAIAGILVALFFSIGSIGNNEEENALLNQNIQTSVGDTFTNFDWESVEE</sequence>
<feature type="transmembrane region" description="Helical" evidence="1">
    <location>
        <begin position="12"/>
        <end position="32"/>
    </location>
</feature>
<protein>
    <submittedName>
        <fullName evidence="2">Uncharacterized protein</fullName>
    </submittedName>
</protein>
<keyword evidence="1" id="KW-1133">Transmembrane helix</keyword>